<dbReference type="NCBIfam" id="NF000648">
    <property type="entry name" value="PRK00026.1"/>
    <property type="match status" value="1"/>
</dbReference>
<feature type="binding site" evidence="15 16">
    <location>
        <begin position="117"/>
        <end position="122"/>
    </location>
    <ligand>
        <name>S-adenosyl-L-methionine</name>
        <dbReference type="ChEBI" id="CHEBI:59789"/>
    </ligand>
</feature>
<keyword evidence="10 15" id="KW-0949">S-adenosyl-L-methionine</keyword>
<dbReference type="InterPro" id="IPR016009">
    <property type="entry name" value="tRNA_MeTrfase_TRMD/TRM10"/>
</dbReference>
<feature type="domain" description="tRNA methyltransferase TRMD/TRM10-type" evidence="18">
    <location>
        <begin position="1"/>
        <end position="210"/>
    </location>
</feature>
<evidence type="ECO:0000256" key="7">
    <source>
        <dbReference type="ARBA" id="ARBA00022490"/>
    </source>
</evidence>
<keyword evidence="9 15" id="KW-0808">Transferase</keyword>
<evidence type="ECO:0000256" key="14">
    <source>
        <dbReference type="ARBA" id="ARBA00047783"/>
    </source>
</evidence>
<accession>A0A0G0U5F0</accession>
<keyword evidence="7 15" id="KW-0963">Cytoplasm</keyword>
<name>A0A0G0U5F0_9BACT</name>
<keyword evidence="8 15" id="KW-0489">Methyltransferase</keyword>
<evidence type="ECO:0000256" key="13">
    <source>
        <dbReference type="ARBA" id="ARBA00033392"/>
    </source>
</evidence>
<reference evidence="19 20" key="1">
    <citation type="journal article" date="2015" name="Nature">
        <title>rRNA introns, odd ribosomes, and small enigmatic genomes across a large radiation of phyla.</title>
        <authorList>
            <person name="Brown C.T."/>
            <person name="Hug L.A."/>
            <person name="Thomas B.C."/>
            <person name="Sharon I."/>
            <person name="Castelle C.J."/>
            <person name="Singh A."/>
            <person name="Wilkins M.J."/>
            <person name="Williams K.H."/>
            <person name="Banfield J.F."/>
        </authorList>
    </citation>
    <scope>NUCLEOTIDE SEQUENCE [LARGE SCALE GENOMIC DNA]</scope>
</reference>
<dbReference type="GO" id="GO:0002939">
    <property type="term" value="P:tRNA N1-guanine methylation"/>
    <property type="evidence" value="ECO:0007669"/>
    <property type="project" value="TreeGrafter"/>
</dbReference>
<dbReference type="EMBL" id="LBYQ01000014">
    <property type="protein sequence ID" value="KKR54700.1"/>
    <property type="molecule type" value="Genomic_DNA"/>
</dbReference>
<dbReference type="HAMAP" id="MF_00605">
    <property type="entry name" value="TrmD"/>
    <property type="match status" value="1"/>
</dbReference>
<organism evidence="19 20">
    <name type="scientific">Candidatus Curtissbacteria bacterium GW2011_GWA1_40_24</name>
    <dbReference type="NCBI Taxonomy" id="1618406"/>
    <lineage>
        <taxon>Bacteria</taxon>
        <taxon>Candidatus Curtissiibacteriota</taxon>
    </lineage>
</organism>
<dbReference type="SUPFAM" id="SSF75217">
    <property type="entry name" value="alpha/beta knot"/>
    <property type="match status" value="1"/>
</dbReference>
<evidence type="ECO:0000256" key="15">
    <source>
        <dbReference type="HAMAP-Rule" id="MF_00605"/>
    </source>
</evidence>
<feature type="binding site" evidence="15 16">
    <location>
        <position position="98"/>
    </location>
    <ligand>
        <name>S-adenosyl-L-methionine</name>
        <dbReference type="ChEBI" id="CHEBI:59789"/>
    </ligand>
</feature>
<evidence type="ECO:0000256" key="4">
    <source>
        <dbReference type="ARBA" id="ARBA00011738"/>
    </source>
</evidence>
<gene>
    <name evidence="15" type="primary">trmD</name>
    <name evidence="19" type="ORF">UT92_C0014G0006</name>
</gene>
<dbReference type="InterPro" id="IPR029028">
    <property type="entry name" value="Alpha/beta_knot_MTases"/>
</dbReference>
<dbReference type="GO" id="GO:0052906">
    <property type="term" value="F:tRNA (guanine(37)-N1)-methyltransferase activity"/>
    <property type="evidence" value="ECO:0007669"/>
    <property type="project" value="UniProtKB-UniRule"/>
</dbReference>
<evidence type="ECO:0000256" key="6">
    <source>
        <dbReference type="ARBA" id="ARBA00014679"/>
    </source>
</evidence>
<dbReference type="AlphaFoldDB" id="A0A0G0U5F0"/>
<dbReference type="Pfam" id="PF01746">
    <property type="entry name" value="tRNA_m1G_MT"/>
    <property type="match status" value="1"/>
</dbReference>
<comment type="subunit">
    <text evidence="4 15 17">Homodimer.</text>
</comment>
<evidence type="ECO:0000256" key="5">
    <source>
        <dbReference type="ARBA" id="ARBA00012807"/>
    </source>
</evidence>
<dbReference type="InterPro" id="IPR023148">
    <property type="entry name" value="tRNA_m1G_MeTrfase_C_sf"/>
</dbReference>
<keyword evidence="11 15" id="KW-0819">tRNA processing</keyword>
<comment type="caution">
    <text evidence="19">The sequence shown here is derived from an EMBL/GenBank/DDBJ whole genome shotgun (WGS) entry which is preliminary data.</text>
</comment>
<evidence type="ECO:0000256" key="3">
    <source>
        <dbReference type="ARBA" id="ARBA00007630"/>
    </source>
</evidence>
<evidence type="ECO:0000256" key="17">
    <source>
        <dbReference type="RuleBase" id="RU003464"/>
    </source>
</evidence>
<dbReference type="CDD" id="cd18080">
    <property type="entry name" value="TrmD-like"/>
    <property type="match status" value="1"/>
</dbReference>
<evidence type="ECO:0000256" key="1">
    <source>
        <dbReference type="ARBA" id="ARBA00002634"/>
    </source>
</evidence>
<dbReference type="InterPro" id="IPR029026">
    <property type="entry name" value="tRNA_m1G_MTases_N"/>
</dbReference>
<evidence type="ECO:0000256" key="11">
    <source>
        <dbReference type="ARBA" id="ARBA00022694"/>
    </source>
</evidence>
<evidence type="ECO:0000259" key="18">
    <source>
        <dbReference type="Pfam" id="PF01746"/>
    </source>
</evidence>
<evidence type="ECO:0000256" key="9">
    <source>
        <dbReference type="ARBA" id="ARBA00022679"/>
    </source>
</evidence>
<evidence type="ECO:0000256" key="12">
    <source>
        <dbReference type="ARBA" id="ARBA00029736"/>
    </source>
</evidence>
<dbReference type="PANTHER" id="PTHR46417:SF1">
    <property type="entry name" value="TRNA (GUANINE-N(1)-)-METHYLTRANSFERASE"/>
    <property type="match status" value="1"/>
</dbReference>
<evidence type="ECO:0000256" key="16">
    <source>
        <dbReference type="PIRSR" id="PIRSR000386-1"/>
    </source>
</evidence>
<dbReference type="InterPro" id="IPR002649">
    <property type="entry name" value="tRNA_m1G_MeTrfase_TrmD"/>
</dbReference>
<dbReference type="NCBIfam" id="TIGR00088">
    <property type="entry name" value="trmD"/>
    <property type="match status" value="1"/>
</dbReference>
<comment type="subcellular location">
    <subcellularLocation>
        <location evidence="2 15 17">Cytoplasm</location>
    </subcellularLocation>
</comment>
<dbReference type="Gene3D" id="3.40.1280.10">
    <property type="match status" value="1"/>
</dbReference>
<evidence type="ECO:0000256" key="8">
    <source>
        <dbReference type="ARBA" id="ARBA00022603"/>
    </source>
</evidence>
<comment type="function">
    <text evidence="1 15 17">Specifically methylates guanosine-37 in various tRNAs.</text>
</comment>
<comment type="catalytic activity">
    <reaction evidence="14 15 17">
        <text>guanosine(37) in tRNA + S-adenosyl-L-methionine = N(1)-methylguanosine(37) in tRNA + S-adenosyl-L-homocysteine + H(+)</text>
        <dbReference type="Rhea" id="RHEA:36899"/>
        <dbReference type="Rhea" id="RHEA-COMP:10145"/>
        <dbReference type="Rhea" id="RHEA-COMP:10147"/>
        <dbReference type="ChEBI" id="CHEBI:15378"/>
        <dbReference type="ChEBI" id="CHEBI:57856"/>
        <dbReference type="ChEBI" id="CHEBI:59789"/>
        <dbReference type="ChEBI" id="CHEBI:73542"/>
        <dbReference type="ChEBI" id="CHEBI:74269"/>
        <dbReference type="EC" id="2.1.1.228"/>
    </reaction>
</comment>
<dbReference type="GO" id="GO:0005829">
    <property type="term" value="C:cytosol"/>
    <property type="evidence" value="ECO:0007669"/>
    <property type="project" value="TreeGrafter"/>
</dbReference>
<evidence type="ECO:0000256" key="10">
    <source>
        <dbReference type="ARBA" id="ARBA00022691"/>
    </source>
</evidence>
<evidence type="ECO:0000313" key="19">
    <source>
        <dbReference type="EMBL" id="KKR54700.1"/>
    </source>
</evidence>
<evidence type="ECO:0000256" key="2">
    <source>
        <dbReference type="ARBA" id="ARBA00004496"/>
    </source>
</evidence>
<sequence length="211" mass="23934">MFSGVFSQSIVKKGLDLKKIKIEIVNIRDFAKDKHKTVDDRPYGGGRGMVMKADVCTEALESIKQKPYRILLSASGKKFTQKTAKFLAGKSSVVIICGHYEGTDARIEKFVDQTYSIGDFVLTGGEIAAMTIVDSVTRLIPDIIRKESLKFESFSNQNNLLEFPQYTRPEEFRGLKVPKILLSGDHDEIKKWRITQAIKRTRKFRPDLLNT</sequence>
<dbReference type="PANTHER" id="PTHR46417">
    <property type="entry name" value="TRNA (GUANINE-N(1)-)-METHYLTRANSFERASE"/>
    <property type="match status" value="1"/>
</dbReference>
<dbReference type="PIRSF" id="PIRSF000386">
    <property type="entry name" value="tRNA_mtase"/>
    <property type="match status" value="1"/>
</dbReference>
<dbReference type="Gene3D" id="1.10.1270.20">
    <property type="entry name" value="tRNA(m1g37)methyltransferase, domain 2"/>
    <property type="match status" value="1"/>
</dbReference>
<protein>
    <recommendedName>
        <fullName evidence="6 15">tRNA (guanine-N(1)-)-methyltransferase</fullName>
        <ecNumber evidence="5 15">2.1.1.228</ecNumber>
    </recommendedName>
    <alternativeName>
        <fullName evidence="12 15">M1G-methyltransferase</fullName>
    </alternativeName>
    <alternativeName>
        <fullName evidence="13 15">tRNA [GM37] methyltransferase</fullName>
    </alternativeName>
</protein>
<dbReference type="PATRIC" id="fig|1618406.3.peg.235"/>
<evidence type="ECO:0000313" key="20">
    <source>
        <dbReference type="Proteomes" id="UP000034489"/>
    </source>
</evidence>
<dbReference type="Proteomes" id="UP000034489">
    <property type="component" value="Unassembled WGS sequence"/>
</dbReference>
<dbReference type="EC" id="2.1.1.228" evidence="5 15"/>
<proteinExistence type="inferred from homology"/>
<comment type="similarity">
    <text evidence="3 15 17">Belongs to the RNA methyltransferase TrmD family.</text>
</comment>